<dbReference type="AlphaFoldDB" id="A0A4U2PQL7"/>
<dbReference type="Proteomes" id="UP000308114">
    <property type="component" value="Unassembled WGS sequence"/>
</dbReference>
<accession>A0A4U2PQL7</accession>
<name>A0A4U2PQL7_9BACL</name>
<sequence length="85" mass="9813">MKQIINAKGTNIYPGQVKYVWVATCSCGNKLVRAMKESGLKMYIGKERFSCKRCGERLHKQGQQYFKGDQMISREQVWAATDFDE</sequence>
<comment type="caution">
    <text evidence="1">The sequence shown here is derived from an EMBL/GenBank/DDBJ whole genome shotgun (WGS) entry which is preliminary data.</text>
</comment>
<organism evidence="1 2">
    <name type="scientific">Paenibacillus terrae</name>
    <dbReference type="NCBI Taxonomy" id="159743"/>
    <lineage>
        <taxon>Bacteria</taxon>
        <taxon>Bacillati</taxon>
        <taxon>Bacillota</taxon>
        <taxon>Bacilli</taxon>
        <taxon>Bacillales</taxon>
        <taxon>Paenibacillaceae</taxon>
        <taxon>Paenibacillus</taxon>
    </lineage>
</organism>
<reference evidence="1 2" key="1">
    <citation type="submission" date="2018-01" db="EMBL/GenBank/DDBJ databases">
        <title>Bacillales members from the olive rhizosphere are effective biological control agents against Verticillium dahliae.</title>
        <authorList>
            <person name="Gomez-Lama C."/>
            <person name="Legarda G."/>
            <person name="Ruano-Rosa D."/>
            <person name="Pizarro-Tobias P."/>
            <person name="Valverde-Corredor A."/>
            <person name="Niqui J.L."/>
            <person name="Trivino J.C."/>
            <person name="Roca A."/>
            <person name="Mercado-Blanco J."/>
        </authorList>
    </citation>
    <scope>NUCLEOTIDE SEQUENCE [LARGE SCALE GENOMIC DNA]</scope>
    <source>
        <strain evidence="1 2">PIC167</strain>
    </source>
</reference>
<protein>
    <submittedName>
        <fullName evidence="1">Uncharacterized protein</fullName>
    </submittedName>
</protein>
<dbReference type="RefSeq" id="WP_137063116.1">
    <property type="nucleotide sequence ID" value="NZ_PNXQ01000016.1"/>
</dbReference>
<evidence type="ECO:0000313" key="2">
    <source>
        <dbReference type="Proteomes" id="UP000308114"/>
    </source>
</evidence>
<dbReference type="EMBL" id="PNXQ01000016">
    <property type="protein sequence ID" value="TKH41437.1"/>
    <property type="molecule type" value="Genomic_DNA"/>
</dbReference>
<gene>
    <name evidence="1" type="ORF">C1I60_18845</name>
</gene>
<evidence type="ECO:0000313" key="1">
    <source>
        <dbReference type="EMBL" id="TKH41437.1"/>
    </source>
</evidence>
<proteinExistence type="predicted"/>